<feature type="transmembrane region" description="Helical" evidence="2">
    <location>
        <begin position="499"/>
        <end position="522"/>
    </location>
</feature>
<protein>
    <submittedName>
        <fullName evidence="4">ABC transporter</fullName>
    </submittedName>
</protein>
<organism evidence="4 5">
    <name type="scientific">Pullulanibacillus camelliae</name>
    <dbReference type="NCBI Taxonomy" id="1707096"/>
    <lineage>
        <taxon>Bacteria</taxon>
        <taxon>Bacillati</taxon>
        <taxon>Bacillota</taxon>
        <taxon>Bacilli</taxon>
        <taxon>Bacillales</taxon>
        <taxon>Sporolactobacillaceae</taxon>
        <taxon>Pullulanibacillus</taxon>
    </lineage>
</organism>
<feature type="domain" description="Protein kinase" evidence="3">
    <location>
        <begin position="125"/>
        <end position="489"/>
    </location>
</feature>
<dbReference type="GO" id="GO:0004672">
    <property type="term" value="F:protein kinase activity"/>
    <property type="evidence" value="ECO:0007669"/>
    <property type="project" value="InterPro"/>
</dbReference>
<evidence type="ECO:0000256" key="1">
    <source>
        <dbReference type="ARBA" id="ARBA00009670"/>
    </source>
</evidence>
<dbReference type="RefSeq" id="WP_229672335.1">
    <property type="nucleotide sequence ID" value="NZ_BMIR01000003.1"/>
</dbReference>
<comment type="caution">
    <text evidence="4">The sequence shown here is derived from an EMBL/GenBank/DDBJ whole genome shotgun (WGS) entry which is preliminary data.</text>
</comment>
<dbReference type="InterPro" id="IPR011009">
    <property type="entry name" value="Kinase-like_dom_sf"/>
</dbReference>
<keyword evidence="2" id="KW-0472">Membrane</keyword>
<dbReference type="AlphaFoldDB" id="A0A8J2VNF4"/>
<keyword evidence="2" id="KW-0812">Transmembrane</keyword>
<feature type="transmembrane region" description="Helical" evidence="2">
    <location>
        <begin position="528"/>
        <end position="551"/>
    </location>
</feature>
<keyword evidence="2" id="KW-1133">Transmembrane helix</keyword>
<dbReference type="InterPro" id="IPR000719">
    <property type="entry name" value="Prot_kinase_dom"/>
</dbReference>
<dbReference type="PANTHER" id="PTHR10566:SF113">
    <property type="entry name" value="PROTEIN ACTIVITY OF BC1 COMPLEX KINASE 7, CHLOROPLASTIC"/>
    <property type="match status" value="1"/>
</dbReference>
<dbReference type="PROSITE" id="PS50011">
    <property type="entry name" value="PROTEIN_KINASE_DOM"/>
    <property type="match status" value="1"/>
</dbReference>
<evidence type="ECO:0000259" key="3">
    <source>
        <dbReference type="PROSITE" id="PS50011"/>
    </source>
</evidence>
<comment type="similarity">
    <text evidence="1">Belongs to the protein kinase superfamily. ADCK protein kinase family.</text>
</comment>
<dbReference type="CDD" id="cd05121">
    <property type="entry name" value="ABC1_ADCK3-like"/>
    <property type="match status" value="1"/>
</dbReference>
<gene>
    <name evidence="4" type="ORF">GCM10011391_10550</name>
</gene>
<dbReference type="PANTHER" id="PTHR10566">
    <property type="entry name" value="CHAPERONE-ACTIVITY OF BC1 COMPLEX CABC1 -RELATED"/>
    <property type="match status" value="1"/>
</dbReference>
<keyword evidence="5" id="KW-1185">Reference proteome</keyword>
<dbReference type="GO" id="GO:0005524">
    <property type="term" value="F:ATP binding"/>
    <property type="evidence" value="ECO:0007669"/>
    <property type="project" value="InterPro"/>
</dbReference>
<sequence>MLTKRIRHMNRYREIVTALAKFGFGYIVKEIGLFHLIANPLKKIKINFESDQASAGKRVRLLMETLGPTFIKLGQLLSIRSDLLPNQLTQELEKLQDDVKPIDTALVKTLVETELGAPIDELFTSFSPECLAAASIGQVHQATLKSGETVAVKVRRPYIEKQIDTDIEILRDLARLVEQRFDWARHYQIRDIIDELSEAIKSEMDYSQEGRNAEKIAKQFVNDEHIIIPKVYWDFTSKRVLTMSYITGKKYTDIQAIPDDQFNKKILAERLVHSFLHQVLVVGIYHGDPHPGNLFFLPGNKIAYLDFGQVGKLTQEMKNNFASLIIGLMRRDTDTLLRTVLNMAITREDINEGKLKDDLDDLRDKYYDIPFSKVNIADAIADLFATTQKHKITIPKDYTLLGKALMTLEGIITDLDADISLVHLAEPFGKKLLIDKANPKNILARLWEGLQDLADDSYRLPRLLKKVLTKVDRGDVRLEMELPQIDKLLLRIDRIGNRISFSVTLLACSIIIVGLIIAKTFGNNFLDFFPIVGIGIVIIILMFLWLIFSIFRSGRF</sequence>
<dbReference type="Proteomes" id="UP000628775">
    <property type="component" value="Unassembled WGS sequence"/>
</dbReference>
<dbReference type="InterPro" id="IPR004147">
    <property type="entry name" value="ABC1_dom"/>
</dbReference>
<accession>A0A8J2VNF4</accession>
<dbReference type="Pfam" id="PF03109">
    <property type="entry name" value="ABC1"/>
    <property type="match status" value="1"/>
</dbReference>
<evidence type="ECO:0000313" key="4">
    <source>
        <dbReference type="EMBL" id="GGE33734.1"/>
    </source>
</evidence>
<name>A0A8J2VNF4_9BACL</name>
<dbReference type="EMBL" id="BMIR01000003">
    <property type="protein sequence ID" value="GGE33734.1"/>
    <property type="molecule type" value="Genomic_DNA"/>
</dbReference>
<reference evidence="4" key="1">
    <citation type="journal article" date="2014" name="Int. J. Syst. Evol. Microbiol.">
        <title>Complete genome sequence of Corynebacterium casei LMG S-19264T (=DSM 44701T), isolated from a smear-ripened cheese.</title>
        <authorList>
            <consortium name="US DOE Joint Genome Institute (JGI-PGF)"/>
            <person name="Walter F."/>
            <person name="Albersmeier A."/>
            <person name="Kalinowski J."/>
            <person name="Ruckert C."/>
        </authorList>
    </citation>
    <scope>NUCLEOTIDE SEQUENCE</scope>
    <source>
        <strain evidence="4">CGMCC 1.15371</strain>
    </source>
</reference>
<reference evidence="4" key="2">
    <citation type="submission" date="2020-09" db="EMBL/GenBank/DDBJ databases">
        <authorList>
            <person name="Sun Q."/>
            <person name="Zhou Y."/>
        </authorList>
    </citation>
    <scope>NUCLEOTIDE SEQUENCE</scope>
    <source>
        <strain evidence="4">CGMCC 1.15371</strain>
    </source>
</reference>
<dbReference type="InterPro" id="IPR050154">
    <property type="entry name" value="UbiB_kinase"/>
</dbReference>
<evidence type="ECO:0000313" key="5">
    <source>
        <dbReference type="Proteomes" id="UP000628775"/>
    </source>
</evidence>
<evidence type="ECO:0000256" key="2">
    <source>
        <dbReference type="SAM" id="Phobius"/>
    </source>
</evidence>
<proteinExistence type="inferred from homology"/>
<dbReference type="SUPFAM" id="SSF56112">
    <property type="entry name" value="Protein kinase-like (PK-like)"/>
    <property type="match status" value="1"/>
</dbReference>